<protein>
    <submittedName>
        <fullName evidence="9">Major facilitator superfamily transporter</fullName>
    </submittedName>
</protein>
<feature type="transmembrane region" description="Helical" evidence="7">
    <location>
        <begin position="412"/>
        <end position="429"/>
    </location>
</feature>
<comment type="subcellular location">
    <subcellularLocation>
        <location evidence="1">Membrane</location>
        <topology evidence="1">Multi-pass membrane protein</topology>
    </subcellularLocation>
</comment>
<gene>
    <name evidence="9" type="ORF">QBC46DRAFT_460525</name>
</gene>
<dbReference type="Pfam" id="PF07690">
    <property type="entry name" value="MFS_1"/>
    <property type="match status" value="1"/>
</dbReference>
<feature type="domain" description="Major facilitator superfamily (MFS) profile" evidence="8">
    <location>
        <begin position="13"/>
        <end position="440"/>
    </location>
</feature>
<evidence type="ECO:0000256" key="5">
    <source>
        <dbReference type="ARBA" id="ARBA00023136"/>
    </source>
</evidence>
<dbReference type="AlphaFoldDB" id="A0AAN6S2E7"/>
<feature type="transmembrane region" description="Helical" evidence="7">
    <location>
        <begin position="348"/>
        <end position="369"/>
    </location>
</feature>
<dbReference type="Proteomes" id="UP001303473">
    <property type="component" value="Unassembled WGS sequence"/>
</dbReference>
<keyword evidence="3 7" id="KW-0812">Transmembrane</keyword>
<dbReference type="InterPro" id="IPR036259">
    <property type="entry name" value="MFS_trans_sf"/>
</dbReference>
<reference evidence="10" key="1">
    <citation type="journal article" date="2023" name="Mol. Phylogenet. Evol.">
        <title>Genome-scale phylogeny and comparative genomics of the fungal order Sordariales.</title>
        <authorList>
            <person name="Hensen N."/>
            <person name="Bonometti L."/>
            <person name="Westerberg I."/>
            <person name="Brannstrom I.O."/>
            <person name="Guillou S."/>
            <person name="Cros-Aarteil S."/>
            <person name="Calhoun S."/>
            <person name="Haridas S."/>
            <person name="Kuo A."/>
            <person name="Mondo S."/>
            <person name="Pangilinan J."/>
            <person name="Riley R."/>
            <person name="LaButti K."/>
            <person name="Andreopoulos B."/>
            <person name="Lipzen A."/>
            <person name="Chen C."/>
            <person name="Yan M."/>
            <person name="Daum C."/>
            <person name="Ng V."/>
            <person name="Clum A."/>
            <person name="Steindorff A."/>
            <person name="Ohm R.A."/>
            <person name="Martin F."/>
            <person name="Silar P."/>
            <person name="Natvig D.O."/>
            <person name="Lalanne C."/>
            <person name="Gautier V."/>
            <person name="Ament-Velasquez S.L."/>
            <person name="Kruys A."/>
            <person name="Hutchinson M.I."/>
            <person name="Powell A.J."/>
            <person name="Barry K."/>
            <person name="Miller A.N."/>
            <person name="Grigoriev I.V."/>
            <person name="Debuchy R."/>
            <person name="Gladieux P."/>
            <person name="Hiltunen Thoren M."/>
            <person name="Johannesson H."/>
        </authorList>
    </citation>
    <scope>NUCLEOTIDE SEQUENCE [LARGE SCALE GENOMIC DNA]</scope>
    <source>
        <strain evidence="10">CBS 340.73</strain>
    </source>
</reference>
<evidence type="ECO:0000256" key="1">
    <source>
        <dbReference type="ARBA" id="ARBA00004141"/>
    </source>
</evidence>
<dbReference type="FunFam" id="1.20.1250.20:FF:000018">
    <property type="entry name" value="MFS transporter permease"/>
    <property type="match status" value="1"/>
</dbReference>
<dbReference type="GO" id="GO:0022857">
    <property type="term" value="F:transmembrane transporter activity"/>
    <property type="evidence" value="ECO:0007669"/>
    <property type="project" value="InterPro"/>
</dbReference>
<dbReference type="InterPro" id="IPR020846">
    <property type="entry name" value="MFS_dom"/>
</dbReference>
<proteinExistence type="predicted"/>
<dbReference type="EMBL" id="MU853841">
    <property type="protein sequence ID" value="KAK3937955.1"/>
    <property type="molecule type" value="Genomic_DNA"/>
</dbReference>
<feature type="transmembrane region" description="Helical" evidence="7">
    <location>
        <begin position="294"/>
        <end position="312"/>
    </location>
</feature>
<evidence type="ECO:0000259" key="8">
    <source>
        <dbReference type="PROSITE" id="PS50850"/>
    </source>
</evidence>
<feature type="compositionally biased region" description="Basic and acidic residues" evidence="6">
    <location>
        <begin position="216"/>
        <end position="232"/>
    </location>
</feature>
<keyword evidence="10" id="KW-1185">Reference proteome</keyword>
<evidence type="ECO:0000313" key="10">
    <source>
        <dbReference type="Proteomes" id="UP001303473"/>
    </source>
</evidence>
<feature type="transmembrane region" description="Helical" evidence="7">
    <location>
        <begin position="140"/>
        <end position="163"/>
    </location>
</feature>
<dbReference type="PANTHER" id="PTHR43791">
    <property type="entry name" value="PERMEASE-RELATED"/>
    <property type="match status" value="1"/>
</dbReference>
<name>A0AAN6S2E7_9PEZI</name>
<evidence type="ECO:0000256" key="6">
    <source>
        <dbReference type="SAM" id="MobiDB-lite"/>
    </source>
</evidence>
<evidence type="ECO:0000313" key="9">
    <source>
        <dbReference type="EMBL" id="KAK3937955.1"/>
    </source>
</evidence>
<dbReference type="FunFam" id="1.20.1250.20:FF:000013">
    <property type="entry name" value="MFS general substrate transporter"/>
    <property type="match status" value="1"/>
</dbReference>
<keyword evidence="5 7" id="KW-0472">Membrane</keyword>
<evidence type="ECO:0000256" key="3">
    <source>
        <dbReference type="ARBA" id="ARBA00022692"/>
    </source>
</evidence>
<keyword evidence="2" id="KW-0813">Transport</keyword>
<feature type="transmembrane region" description="Helical" evidence="7">
    <location>
        <begin position="80"/>
        <end position="98"/>
    </location>
</feature>
<dbReference type="SUPFAM" id="SSF103473">
    <property type="entry name" value="MFS general substrate transporter"/>
    <property type="match status" value="1"/>
</dbReference>
<dbReference type="PANTHER" id="PTHR43791:SF21">
    <property type="entry name" value="MAJOR FACILITATOR SUPERFAMILY (MFS) PROFILE DOMAIN-CONTAINING PROTEIN"/>
    <property type="match status" value="1"/>
</dbReference>
<organism evidence="9 10">
    <name type="scientific">Diplogelasinospora grovesii</name>
    <dbReference type="NCBI Taxonomy" id="303347"/>
    <lineage>
        <taxon>Eukaryota</taxon>
        <taxon>Fungi</taxon>
        <taxon>Dikarya</taxon>
        <taxon>Ascomycota</taxon>
        <taxon>Pezizomycotina</taxon>
        <taxon>Sordariomycetes</taxon>
        <taxon>Sordariomycetidae</taxon>
        <taxon>Sordariales</taxon>
        <taxon>Diplogelasinosporaceae</taxon>
        <taxon>Diplogelasinospora</taxon>
    </lineage>
</organism>
<evidence type="ECO:0000256" key="4">
    <source>
        <dbReference type="ARBA" id="ARBA00022989"/>
    </source>
</evidence>
<sequence length="473" mass="51968">MSQRINRKLDVGLLPLLSLLYLFNGLDRGNVGNAQTQGFTNDIGADPDDLNLAVSAFFLTFVLLQPVSAALGRWIGPTRWIPAMMFCWGLLTIGQAFIRGRQALIMVRLLIGAFEAGFYPTAVAYLALFYSPFDLAVRLGLFYGQYAIAGAFSGAMAFGIFQIQGDLRPWQYLFLIEGGMTCLLAVVAWVWLPVGLGAAWFLTQEERSFARNRLNDEDKADEPGDRQHDPHANSDGSGPQTRLTRRDVIETARDWKLWFVLMCNICASVPSTAFSVFLPLVVQGMGYTCLDANLMSVPPHVCGAVGLYLFALSSDRHRERGYHILSGILVTLVGLLVVVTAQSHSGKYAGLCILLAGSYVSPPLTVAWLSGNTPAPGKRALVLGVNGWGNLAGAIGSELYRAEYAPGYETPLYATLAFVTAGLLGYMSYRFTLQTVNDRRAAIMESKTADELEAERRHNVRYADRKWTFVYGL</sequence>
<accession>A0AAN6S2E7</accession>
<evidence type="ECO:0000256" key="2">
    <source>
        <dbReference type="ARBA" id="ARBA00022448"/>
    </source>
</evidence>
<feature type="transmembrane region" description="Helical" evidence="7">
    <location>
        <begin position="324"/>
        <end position="342"/>
    </location>
</feature>
<dbReference type="PROSITE" id="PS50850">
    <property type="entry name" value="MFS"/>
    <property type="match status" value="1"/>
</dbReference>
<comment type="caution">
    <text evidence="9">The sequence shown here is derived from an EMBL/GenBank/DDBJ whole genome shotgun (WGS) entry which is preliminary data.</text>
</comment>
<dbReference type="InterPro" id="IPR011701">
    <property type="entry name" value="MFS"/>
</dbReference>
<feature type="transmembrane region" description="Helical" evidence="7">
    <location>
        <begin position="104"/>
        <end position="128"/>
    </location>
</feature>
<evidence type="ECO:0000256" key="7">
    <source>
        <dbReference type="SAM" id="Phobius"/>
    </source>
</evidence>
<feature type="transmembrane region" description="Helical" evidence="7">
    <location>
        <begin position="50"/>
        <end position="68"/>
    </location>
</feature>
<dbReference type="Gene3D" id="1.20.1250.20">
    <property type="entry name" value="MFS general substrate transporter like domains"/>
    <property type="match status" value="2"/>
</dbReference>
<feature type="transmembrane region" description="Helical" evidence="7">
    <location>
        <begin position="255"/>
        <end position="282"/>
    </location>
</feature>
<feature type="region of interest" description="Disordered" evidence="6">
    <location>
        <begin position="216"/>
        <end position="243"/>
    </location>
</feature>
<dbReference type="GO" id="GO:0016020">
    <property type="term" value="C:membrane"/>
    <property type="evidence" value="ECO:0007669"/>
    <property type="project" value="UniProtKB-SubCell"/>
</dbReference>
<keyword evidence="4 7" id="KW-1133">Transmembrane helix</keyword>